<dbReference type="InterPro" id="IPR011761">
    <property type="entry name" value="ATP-grasp"/>
</dbReference>
<evidence type="ECO:0000256" key="13">
    <source>
        <dbReference type="HAMAP-Rule" id="MF_00047"/>
    </source>
</evidence>
<dbReference type="InterPro" id="IPR013815">
    <property type="entry name" value="ATP_grasp_subdomain_1"/>
</dbReference>
<keyword evidence="12 13" id="KW-0961">Cell wall biogenesis/degradation</keyword>
<keyword evidence="6 14" id="KW-0547">Nucleotide-binding</keyword>
<keyword evidence="13" id="KW-0963">Cytoplasm</keyword>
<keyword evidence="4 13" id="KW-0436">Ligase</keyword>
<comment type="cofactor">
    <cofactor evidence="1">
        <name>Mn(2+)</name>
        <dbReference type="ChEBI" id="CHEBI:29035"/>
    </cofactor>
</comment>
<dbReference type="InterPro" id="IPR005905">
    <property type="entry name" value="D_ala_D_ala"/>
</dbReference>
<keyword evidence="11" id="KW-0464">Manganese</keyword>
<dbReference type="EC" id="6.3.2.4" evidence="13"/>
<evidence type="ECO:0000256" key="6">
    <source>
        <dbReference type="ARBA" id="ARBA00022741"/>
    </source>
</evidence>
<keyword evidence="10 13" id="KW-0573">Peptidoglycan synthesis</keyword>
<keyword evidence="8" id="KW-0460">Magnesium</keyword>
<dbReference type="NCBIfam" id="NF002528">
    <property type="entry name" value="PRK01966.1-4"/>
    <property type="match status" value="1"/>
</dbReference>
<comment type="caution">
    <text evidence="16">The sequence shown here is derived from an EMBL/GenBank/DDBJ whole genome shotgun (WGS) entry which is preliminary data.</text>
</comment>
<evidence type="ECO:0000256" key="5">
    <source>
        <dbReference type="ARBA" id="ARBA00022723"/>
    </source>
</evidence>
<dbReference type="PIRSF" id="PIRSF039102">
    <property type="entry name" value="Ddl/VanB"/>
    <property type="match status" value="1"/>
</dbReference>
<dbReference type="RefSeq" id="WP_077198028.1">
    <property type="nucleotide sequence ID" value="NZ_LBFC01000010.1"/>
</dbReference>
<sequence length="363" mass="41487">MLNVGIFFGSKSVEHEISIITANQVLSSIDRRKYNVIPIYISKKGEWFTGKILENIENFKDIDFMLKKAKKIDVILPQKNKLVLKSGLKKYYIDFCFLAFHGTNGEDGTFQGMCQFFGIPFSGSDFYSSAFSMDKVITKILLKENGIPIVDFKYTTKPSEDFFKKCEEELSYPMIVKPARLGSSIGISKVNNREELKEAIELVLKFDDKVLVEKWIDAKEVNCAVMGYKNILVSKLEEIVKEKELFDFEEKYFKKGKKFSNHIIPANLDEKLAKEVKKVAIETFKALECAGNVRIDFLVTDKVYVNEVNSIPGALAFYLWQQSGFTFSQIIDNMINIGLERAKDKENKILSINTNLLNLKVGK</sequence>
<evidence type="ECO:0000256" key="9">
    <source>
        <dbReference type="ARBA" id="ARBA00022960"/>
    </source>
</evidence>
<comment type="pathway">
    <text evidence="13">Cell wall biogenesis; peptidoglycan biosynthesis.</text>
</comment>
<evidence type="ECO:0000256" key="11">
    <source>
        <dbReference type="ARBA" id="ARBA00023211"/>
    </source>
</evidence>
<evidence type="ECO:0000259" key="15">
    <source>
        <dbReference type="PROSITE" id="PS50975"/>
    </source>
</evidence>
<comment type="function">
    <text evidence="13">Cell wall formation.</text>
</comment>
<dbReference type="NCBIfam" id="TIGR01205">
    <property type="entry name" value="D_ala_D_alaTIGR"/>
    <property type="match status" value="1"/>
</dbReference>
<dbReference type="InterPro" id="IPR011127">
    <property type="entry name" value="Dala_Dala_lig_N"/>
</dbReference>
<dbReference type="Pfam" id="PF07478">
    <property type="entry name" value="Dala_Dala_lig_C"/>
    <property type="match status" value="1"/>
</dbReference>
<dbReference type="Gene3D" id="3.30.1490.20">
    <property type="entry name" value="ATP-grasp fold, A domain"/>
    <property type="match status" value="1"/>
</dbReference>
<dbReference type="InterPro" id="IPR016185">
    <property type="entry name" value="PreATP-grasp_dom_sf"/>
</dbReference>
<evidence type="ECO:0000256" key="8">
    <source>
        <dbReference type="ARBA" id="ARBA00022842"/>
    </source>
</evidence>
<evidence type="ECO:0000256" key="4">
    <source>
        <dbReference type="ARBA" id="ARBA00022598"/>
    </source>
</evidence>
<reference evidence="16 17" key="1">
    <citation type="submission" date="2015-06" db="EMBL/GenBank/DDBJ databases">
        <title>Genome sequencing of Thermotogales isolates from hydrothermal vents.</title>
        <authorList>
            <person name="Haverkamp T.H."/>
            <person name="Kublanov I.V."/>
            <person name="Nesbo C.L."/>
        </authorList>
    </citation>
    <scope>NUCLEOTIDE SEQUENCE [LARGE SCALE GENOMIC DNA]</scope>
    <source>
        <strain evidence="17">ik275mar</strain>
    </source>
</reference>
<comment type="similarity">
    <text evidence="3 13">Belongs to the D-alanine--D-alanine ligase family.</text>
</comment>
<name>A0ABX3II71_9BACT</name>
<organism evidence="16 17">
    <name type="scientific">Thermosipho affectus</name>
    <dbReference type="NCBI Taxonomy" id="660294"/>
    <lineage>
        <taxon>Bacteria</taxon>
        <taxon>Thermotogati</taxon>
        <taxon>Thermotogota</taxon>
        <taxon>Thermotogae</taxon>
        <taxon>Thermotogales</taxon>
        <taxon>Fervidobacteriaceae</taxon>
        <taxon>Thermosipho</taxon>
    </lineage>
</organism>
<evidence type="ECO:0000313" key="16">
    <source>
        <dbReference type="EMBL" id="ONN27531.1"/>
    </source>
</evidence>
<evidence type="ECO:0000256" key="12">
    <source>
        <dbReference type="ARBA" id="ARBA00023316"/>
    </source>
</evidence>
<comment type="cofactor">
    <cofactor evidence="2">
        <name>Mg(2+)</name>
        <dbReference type="ChEBI" id="CHEBI:18420"/>
    </cofactor>
</comment>
<dbReference type="PROSITE" id="PS00843">
    <property type="entry name" value="DALA_DALA_LIGASE_1"/>
    <property type="match status" value="1"/>
</dbReference>
<gene>
    <name evidence="13" type="primary">ddl</name>
    <name evidence="16" type="ORF">XJ44_03130</name>
</gene>
<dbReference type="PROSITE" id="PS50975">
    <property type="entry name" value="ATP_GRASP"/>
    <property type="match status" value="1"/>
</dbReference>
<evidence type="ECO:0000313" key="17">
    <source>
        <dbReference type="Proteomes" id="UP000242616"/>
    </source>
</evidence>
<comment type="subcellular location">
    <subcellularLocation>
        <location evidence="13">Cytoplasm</location>
    </subcellularLocation>
</comment>
<dbReference type="InterPro" id="IPR000291">
    <property type="entry name" value="D-Ala_lig_Van_CS"/>
</dbReference>
<evidence type="ECO:0000256" key="14">
    <source>
        <dbReference type="PROSITE-ProRule" id="PRU00409"/>
    </source>
</evidence>
<dbReference type="PANTHER" id="PTHR23132">
    <property type="entry name" value="D-ALANINE--D-ALANINE LIGASE"/>
    <property type="match status" value="1"/>
</dbReference>
<dbReference type="Gene3D" id="3.40.50.20">
    <property type="match status" value="1"/>
</dbReference>
<dbReference type="GO" id="GO:0016874">
    <property type="term" value="F:ligase activity"/>
    <property type="evidence" value="ECO:0007669"/>
    <property type="project" value="UniProtKB-KW"/>
</dbReference>
<evidence type="ECO:0000256" key="2">
    <source>
        <dbReference type="ARBA" id="ARBA00001946"/>
    </source>
</evidence>
<dbReference type="EMBL" id="LBFC01000010">
    <property type="protein sequence ID" value="ONN27531.1"/>
    <property type="molecule type" value="Genomic_DNA"/>
</dbReference>
<dbReference type="PANTHER" id="PTHR23132:SF25">
    <property type="entry name" value="D-ALANINE--D-ALANINE LIGASE A"/>
    <property type="match status" value="1"/>
</dbReference>
<evidence type="ECO:0000256" key="10">
    <source>
        <dbReference type="ARBA" id="ARBA00022984"/>
    </source>
</evidence>
<accession>A0ABX3II71</accession>
<evidence type="ECO:0000256" key="7">
    <source>
        <dbReference type="ARBA" id="ARBA00022840"/>
    </source>
</evidence>
<dbReference type="HAMAP" id="MF_00047">
    <property type="entry name" value="Dala_Dala_lig"/>
    <property type="match status" value="1"/>
</dbReference>
<dbReference type="Proteomes" id="UP000242616">
    <property type="component" value="Unassembled WGS sequence"/>
</dbReference>
<dbReference type="Pfam" id="PF01820">
    <property type="entry name" value="Dala_Dala_lig_N"/>
    <property type="match status" value="1"/>
</dbReference>
<keyword evidence="9 13" id="KW-0133">Cell shape</keyword>
<keyword evidence="17" id="KW-1185">Reference proteome</keyword>
<evidence type="ECO:0000256" key="1">
    <source>
        <dbReference type="ARBA" id="ARBA00001936"/>
    </source>
</evidence>
<dbReference type="Gene3D" id="3.30.470.20">
    <property type="entry name" value="ATP-grasp fold, B domain"/>
    <property type="match status" value="1"/>
</dbReference>
<dbReference type="SUPFAM" id="SSF52440">
    <property type="entry name" value="PreATP-grasp domain"/>
    <property type="match status" value="1"/>
</dbReference>
<dbReference type="InterPro" id="IPR011095">
    <property type="entry name" value="Dala_Dala_lig_C"/>
</dbReference>
<evidence type="ECO:0000256" key="3">
    <source>
        <dbReference type="ARBA" id="ARBA00010871"/>
    </source>
</evidence>
<comment type="catalytic activity">
    <reaction evidence="13">
        <text>2 D-alanine + ATP = D-alanyl-D-alanine + ADP + phosphate + H(+)</text>
        <dbReference type="Rhea" id="RHEA:11224"/>
        <dbReference type="ChEBI" id="CHEBI:15378"/>
        <dbReference type="ChEBI" id="CHEBI:30616"/>
        <dbReference type="ChEBI" id="CHEBI:43474"/>
        <dbReference type="ChEBI" id="CHEBI:57416"/>
        <dbReference type="ChEBI" id="CHEBI:57822"/>
        <dbReference type="ChEBI" id="CHEBI:456216"/>
        <dbReference type="EC" id="6.3.2.4"/>
    </reaction>
</comment>
<keyword evidence="5" id="KW-0479">Metal-binding</keyword>
<protein>
    <recommendedName>
        <fullName evidence="13">D-alanine--D-alanine ligase</fullName>
        <ecNumber evidence="13">6.3.2.4</ecNumber>
    </recommendedName>
    <alternativeName>
        <fullName evidence="13">D-Ala-D-Ala ligase</fullName>
    </alternativeName>
    <alternativeName>
        <fullName evidence="13">D-alanylalanine synthetase</fullName>
    </alternativeName>
</protein>
<keyword evidence="7 14" id="KW-0067">ATP-binding</keyword>
<proteinExistence type="inferred from homology"/>
<dbReference type="SUPFAM" id="SSF56059">
    <property type="entry name" value="Glutathione synthetase ATP-binding domain-like"/>
    <property type="match status" value="1"/>
</dbReference>
<feature type="domain" description="ATP-grasp" evidence="15">
    <location>
        <begin position="139"/>
        <end position="336"/>
    </location>
</feature>